<feature type="transmembrane region" description="Helical" evidence="10">
    <location>
        <begin position="243"/>
        <end position="263"/>
    </location>
</feature>
<evidence type="ECO:0000256" key="5">
    <source>
        <dbReference type="ARBA" id="ARBA00022475"/>
    </source>
</evidence>
<dbReference type="InterPro" id="IPR048279">
    <property type="entry name" value="MdtK-like"/>
</dbReference>
<dbReference type="EMBL" id="DVFI01000095">
    <property type="protein sequence ID" value="HIQ63238.1"/>
    <property type="molecule type" value="Genomic_DNA"/>
</dbReference>
<feature type="transmembrane region" description="Helical" evidence="10">
    <location>
        <begin position="103"/>
        <end position="130"/>
    </location>
</feature>
<accession>A0A9D0YYM5</accession>
<dbReference type="Pfam" id="PF01554">
    <property type="entry name" value="MatE"/>
    <property type="match status" value="2"/>
</dbReference>
<dbReference type="NCBIfam" id="TIGR00797">
    <property type="entry name" value="matE"/>
    <property type="match status" value="1"/>
</dbReference>
<feature type="transmembrane region" description="Helical" evidence="10">
    <location>
        <begin position="63"/>
        <end position="83"/>
    </location>
</feature>
<dbReference type="InterPro" id="IPR051327">
    <property type="entry name" value="MATE_MepA_subfamily"/>
</dbReference>
<feature type="transmembrane region" description="Helical" evidence="10">
    <location>
        <begin position="398"/>
        <end position="417"/>
    </location>
</feature>
<keyword evidence="6 10" id="KW-0812">Transmembrane</keyword>
<reference evidence="11" key="2">
    <citation type="journal article" date="2021" name="PeerJ">
        <title>Extensive microbial diversity within the chicken gut microbiome revealed by metagenomics and culture.</title>
        <authorList>
            <person name="Gilroy R."/>
            <person name="Ravi A."/>
            <person name="Getino M."/>
            <person name="Pursley I."/>
            <person name="Horton D.L."/>
            <person name="Alikhan N.F."/>
            <person name="Baker D."/>
            <person name="Gharbi K."/>
            <person name="Hall N."/>
            <person name="Watson M."/>
            <person name="Adriaenssens E.M."/>
            <person name="Foster-Nyarko E."/>
            <person name="Jarju S."/>
            <person name="Secka A."/>
            <person name="Antonio M."/>
            <person name="Oren A."/>
            <person name="Chaudhuri R.R."/>
            <person name="La Ragione R."/>
            <person name="Hildebrand F."/>
            <person name="Pallen M.J."/>
        </authorList>
    </citation>
    <scope>NUCLEOTIDE SEQUENCE</scope>
    <source>
        <strain evidence="11">ChiHile30-977</strain>
    </source>
</reference>
<proteinExistence type="inferred from homology"/>
<comment type="caution">
    <text evidence="11">The sequence shown here is derived from an EMBL/GenBank/DDBJ whole genome shotgun (WGS) entry which is preliminary data.</text>
</comment>
<keyword evidence="9" id="KW-0046">Antibiotic resistance</keyword>
<feature type="transmembrane region" description="Helical" evidence="10">
    <location>
        <begin position="218"/>
        <end position="237"/>
    </location>
</feature>
<dbReference type="PANTHER" id="PTHR43823">
    <property type="entry name" value="SPORULATION PROTEIN YKVU"/>
    <property type="match status" value="1"/>
</dbReference>
<comment type="subcellular location">
    <subcellularLocation>
        <location evidence="1">Cell membrane</location>
        <topology evidence="1">Multi-pass membrane protein</topology>
    </subcellularLocation>
</comment>
<evidence type="ECO:0000256" key="2">
    <source>
        <dbReference type="ARBA" id="ARBA00008417"/>
    </source>
</evidence>
<dbReference type="CDD" id="cd13143">
    <property type="entry name" value="MATE_MepA_like"/>
    <property type="match status" value="1"/>
</dbReference>
<reference evidence="11" key="1">
    <citation type="submission" date="2020-10" db="EMBL/GenBank/DDBJ databases">
        <authorList>
            <person name="Gilroy R."/>
        </authorList>
    </citation>
    <scope>NUCLEOTIDE SEQUENCE</scope>
    <source>
        <strain evidence="11">ChiHile30-977</strain>
    </source>
</reference>
<dbReference type="GO" id="GO:0046677">
    <property type="term" value="P:response to antibiotic"/>
    <property type="evidence" value="ECO:0007669"/>
    <property type="project" value="UniProtKB-KW"/>
</dbReference>
<evidence type="ECO:0000256" key="6">
    <source>
        <dbReference type="ARBA" id="ARBA00022692"/>
    </source>
</evidence>
<dbReference type="GO" id="GO:0015297">
    <property type="term" value="F:antiporter activity"/>
    <property type="evidence" value="ECO:0007669"/>
    <property type="project" value="InterPro"/>
</dbReference>
<comment type="similarity">
    <text evidence="2">Belongs to the multi antimicrobial extrusion (MATE) (TC 2.A.66.1) family. MepA subfamily.</text>
</comment>
<name>A0A9D0YYM5_9FIRM</name>
<protein>
    <recommendedName>
        <fullName evidence="3">Multidrug export protein MepA</fullName>
    </recommendedName>
</protein>
<keyword evidence="4" id="KW-0813">Transport</keyword>
<gene>
    <name evidence="11" type="ORF">IAA66_06575</name>
</gene>
<evidence type="ECO:0000256" key="7">
    <source>
        <dbReference type="ARBA" id="ARBA00022989"/>
    </source>
</evidence>
<dbReference type="GO" id="GO:0005886">
    <property type="term" value="C:plasma membrane"/>
    <property type="evidence" value="ECO:0007669"/>
    <property type="project" value="UniProtKB-SubCell"/>
</dbReference>
<dbReference type="AlphaFoldDB" id="A0A9D0YYM5"/>
<feature type="transmembrane region" description="Helical" evidence="10">
    <location>
        <begin position="142"/>
        <end position="164"/>
    </location>
</feature>
<dbReference type="PANTHER" id="PTHR43823:SF3">
    <property type="entry name" value="MULTIDRUG EXPORT PROTEIN MEPA"/>
    <property type="match status" value="1"/>
</dbReference>
<dbReference type="PIRSF" id="PIRSF006603">
    <property type="entry name" value="DinF"/>
    <property type="match status" value="1"/>
</dbReference>
<evidence type="ECO:0000256" key="8">
    <source>
        <dbReference type="ARBA" id="ARBA00023136"/>
    </source>
</evidence>
<evidence type="ECO:0000256" key="9">
    <source>
        <dbReference type="ARBA" id="ARBA00023251"/>
    </source>
</evidence>
<evidence type="ECO:0000313" key="12">
    <source>
        <dbReference type="Proteomes" id="UP000886819"/>
    </source>
</evidence>
<keyword evidence="8 10" id="KW-0472">Membrane</keyword>
<evidence type="ECO:0000256" key="10">
    <source>
        <dbReference type="SAM" id="Phobius"/>
    </source>
</evidence>
<evidence type="ECO:0000256" key="4">
    <source>
        <dbReference type="ARBA" id="ARBA00022448"/>
    </source>
</evidence>
<dbReference type="Proteomes" id="UP000886819">
    <property type="component" value="Unassembled WGS sequence"/>
</dbReference>
<evidence type="ECO:0000256" key="1">
    <source>
        <dbReference type="ARBA" id="ARBA00004651"/>
    </source>
</evidence>
<feature type="transmembrane region" description="Helical" evidence="10">
    <location>
        <begin position="364"/>
        <end position="386"/>
    </location>
</feature>
<keyword evidence="5" id="KW-1003">Cell membrane</keyword>
<organism evidence="11 12">
    <name type="scientific">Candidatus Avichristensenella intestinipullorum</name>
    <dbReference type="NCBI Taxonomy" id="2840693"/>
    <lineage>
        <taxon>Bacteria</taxon>
        <taxon>Bacillati</taxon>
        <taxon>Bacillota</taxon>
        <taxon>Clostridia</taxon>
        <taxon>Candidatus Avichristensenella</taxon>
    </lineage>
</organism>
<dbReference type="GO" id="GO:0042910">
    <property type="term" value="F:xenobiotic transmembrane transporter activity"/>
    <property type="evidence" value="ECO:0007669"/>
    <property type="project" value="InterPro"/>
</dbReference>
<dbReference type="InterPro" id="IPR045070">
    <property type="entry name" value="MATE_MepA-like"/>
</dbReference>
<dbReference type="InterPro" id="IPR002528">
    <property type="entry name" value="MATE_fam"/>
</dbReference>
<evidence type="ECO:0000256" key="3">
    <source>
        <dbReference type="ARBA" id="ARBA00022106"/>
    </source>
</evidence>
<keyword evidence="7 10" id="KW-1133">Transmembrane helix</keyword>
<feature type="transmembrane region" description="Helical" evidence="10">
    <location>
        <begin position="184"/>
        <end position="206"/>
    </location>
</feature>
<sequence>MRRSSTRRVPFPFISGERLHVYSTNRPGGVARRGRRCYNRAGGEVFLARTDVDFSRGSIPKTILRLSLPMIAAQIINALYSMVDRMFIGRIPEVGSQALTGVGVTFPFIMIISAFAALAGMGGAPLLSIARGEGRDEYGAQIIGNACTMLLVFGVALTVICLAVKDPVLYWFGASEETMPYADAYLSVYALGSLFVMATLGMNCFISAQGFARVSMMTVLIGAVLNIILDPIFIFVLHMGVQGAALATIISQGVSAVWVMKFLTCDRCTVRLQARHMRPDGPVMRRILGLGLSTFVMNVNDSLVSIVCNTSLQAFGGDVYVGVMTVVSSVRSMLTMPLSGFSQAASPVIGYNYGAGRYDRVRQAAMFTLCGCMGFATLVWIITLSVPEWLIRIFNDDPALIAAGVPCCRIYFALFLLMGLQLTGQRCFVALGKSRQAIFFSLLRKAFLVVPLALTLPRLFNLGVYGVFLAEPISDFIGPVACFTTFMLTEWKHLRQGEKAAA</sequence>
<evidence type="ECO:0000313" key="11">
    <source>
        <dbReference type="EMBL" id="HIQ63238.1"/>
    </source>
</evidence>